<accession>A0ACB9TI98</accession>
<evidence type="ECO:0000313" key="2">
    <source>
        <dbReference type="Proteomes" id="UP001056778"/>
    </source>
</evidence>
<sequence>MDFSFTEYADMHLRYGACNGNGDEAARKYRVCFPNRRHPTAHVFRRLDQRLRETANYRNASGPRRRRTIQVEEQILDSVSVDPPTSTRQLTATMNISSHKTVHSVLKENLLKPFHVVRVQPLIRTNFASMVTKEGFLSTFGGPIYLPNRLDAAGYLNVLQEVLDDMPLNLRHNMLYMHDFLS</sequence>
<dbReference type="EMBL" id="CM043016">
    <property type="protein sequence ID" value="KAI4466598.1"/>
    <property type="molecule type" value="Genomic_DNA"/>
</dbReference>
<proteinExistence type="predicted"/>
<comment type="caution">
    <text evidence="1">The sequence shown here is derived from an EMBL/GenBank/DDBJ whole genome shotgun (WGS) entry which is preliminary data.</text>
</comment>
<reference evidence="1" key="1">
    <citation type="submission" date="2022-04" db="EMBL/GenBank/DDBJ databases">
        <title>Chromosome-scale genome assembly of Holotrichia oblita Faldermann.</title>
        <authorList>
            <person name="Rongchong L."/>
        </authorList>
    </citation>
    <scope>NUCLEOTIDE SEQUENCE</scope>
    <source>
        <strain evidence="1">81SQS9</strain>
    </source>
</reference>
<dbReference type="Proteomes" id="UP001056778">
    <property type="component" value="Chromosome 2"/>
</dbReference>
<gene>
    <name evidence="1" type="ORF">MML48_2g00013943</name>
</gene>
<protein>
    <submittedName>
        <fullName evidence="1">Transposable element tc3 transposase-like protein</fullName>
    </submittedName>
</protein>
<organism evidence="1 2">
    <name type="scientific">Holotrichia oblita</name>
    <name type="common">Chafer beetle</name>
    <dbReference type="NCBI Taxonomy" id="644536"/>
    <lineage>
        <taxon>Eukaryota</taxon>
        <taxon>Metazoa</taxon>
        <taxon>Ecdysozoa</taxon>
        <taxon>Arthropoda</taxon>
        <taxon>Hexapoda</taxon>
        <taxon>Insecta</taxon>
        <taxon>Pterygota</taxon>
        <taxon>Neoptera</taxon>
        <taxon>Endopterygota</taxon>
        <taxon>Coleoptera</taxon>
        <taxon>Polyphaga</taxon>
        <taxon>Scarabaeiformia</taxon>
        <taxon>Scarabaeidae</taxon>
        <taxon>Melolonthinae</taxon>
        <taxon>Holotrichia</taxon>
    </lineage>
</organism>
<name>A0ACB9TI98_HOLOL</name>
<keyword evidence="2" id="KW-1185">Reference proteome</keyword>
<evidence type="ECO:0000313" key="1">
    <source>
        <dbReference type="EMBL" id="KAI4466598.1"/>
    </source>
</evidence>